<comment type="similarity">
    <text evidence="6">Belongs to the acetyltransferase family. OlsB subfamily.</text>
</comment>
<evidence type="ECO:0000256" key="3">
    <source>
        <dbReference type="ARBA" id="ARBA00022679"/>
    </source>
</evidence>
<dbReference type="InterPro" id="IPR016181">
    <property type="entry name" value="Acyl_CoA_acyltransferase"/>
</dbReference>
<dbReference type="PANTHER" id="PTHR37323:SF1">
    <property type="entry name" value="L-ORNITHINE N(ALPHA)-ACYLTRANSFERASE"/>
    <property type="match status" value="1"/>
</dbReference>
<keyword evidence="3" id="KW-0808">Transferase</keyword>
<evidence type="ECO:0000256" key="9">
    <source>
        <dbReference type="ARBA" id="ARBA00045724"/>
    </source>
</evidence>
<organism evidence="11 12">
    <name type="scientific">Rubellimicrobium thermophilum DSM 16684</name>
    <dbReference type="NCBI Taxonomy" id="1123069"/>
    <lineage>
        <taxon>Bacteria</taxon>
        <taxon>Pseudomonadati</taxon>
        <taxon>Pseudomonadota</taxon>
        <taxon>Alphaproteobacteria</taxon>
        <taxon>Rhodobacterales</taxon>
        <taxon>Roseobacteraceae</taxon>
        <taxon>Rubellimicrobium</taxon>
    </lineage>
</organism>
<sequence length="254" mass="28212">MTQYIPRFALRMAASQADRHAAQRLRHRVFVEEGGVRGGGESCPASGIEADRFDRFCDHLLLYDVLHGTEPIGTARLMDPEGAERAGGYATEEEFDLSRLRASGRRLMEVGRVCLLPEHRGSLAMHRLWQGLAALVEARRIDILIGLASLPGERPEAMREMLACLRRDRLAPETMRPLSRRPVPMDPEPDAPIDRRAAILAMPPLLKAYLRLGARVGEGGYHDPDFRCIDVCVVLEAEGIGERERAIYGGARPA</sequence>
<dbReference type="SUPFAM" id="SSF55729">
    <property type="entry name" value="Acyl-CoA N-acyltransferases (Nat)"/>
    <property type="match status" value="1"/>
</dbReference>
<accession>S9R2M3</accession>
<dbReference type="RefSeq" id="WP_021097131.1">
    <property type="nucleotide sequence ID" value="NZ_KE557320.1"/>
</dbReference>
<evidence type="ECO:0000313" key="11">
    <source>
        <dbReference type="EMBL" id="EPX86223.1"/>
    </source>
</evidence>
<dbReference type="PATRIC" id="fig|1123069.3.peg.1003"/>
<gene>
    <name evidence="11" type="ORF">ruthe_01033</name>
</gene>
<evidence type="ECO:0000256" key="1">
    <source>
        <dbReference type="ARBA" id="ARBA00005189"/>
    </source>
</evidence>
<evidence type="ECO:0000313" key="12">
    <source>
        <dbReference type="Proteomes" id="UP000015346"/>
    </source>
</evidence>
<dbReference type="GO" id="GO:0043810">
    <property type="term" value="F:ornithine-acyl [acyl carrier protein] N-acyltransferase activity"/>
    <property type="evidence" value="ECO:0007669"/>
    <property type="project" value="UniProtKB-EC"/>
</dbReference>
<dbReference type="EMBL" id="AOLV01000010">
    <property type="protein sequence ID" value="EPX86223.1"/>
    <property type="molecule type" value="Genomic_DNA"/>
</dbReference>
<dbReference type="Pfam" id="PF13444">
    <property type="entry name" value="Acetyltransf_5"/>
    <property type="match status" value="1"/>
</dbReference>
<dbReference type="Gene3D" id="3.40.630.30">
    <property type="match status" value="1"/>
</dbReference>
<evidence type="ECO:0000256" key="6">
    <source>
        <dbReference type="ARBA" id="ARBA00038095"/>
    </source>
</evidence>
<dbReference type="EC" id="2.3.2.30" evidence="7"/>
<dbReference type="OrthoDB" id="9787072at2"/>
<reference evidence="11 12" key="1">
    <citation type="journal article" date="2013" name="Stand. Genomic Sci.">
        <title>Genome sequence of the reddish-pigmented Rubellimicrobium thermophilum type strain (DSM 16684(T)), a member of the Roseobacter clade.</title>
        <authorList>
            <person name="Fiebig A."/>
            <person name="Riedel T."/>
            <person name="Gronow S."/>
            <person name="Petersen J."/>
            <person name="Klenk H.P."/>
            <person name="Goker M."/>
        </authorList>
    </citation>
    <scope>NUCLEOTIDE SEQUENCE [LARGE SCALE GENOMIC DNA]</scope>
    <source>
        <strain evidence="11 12">DSM 16684</strain>
    </source>
</reference>
<evidence type="ECO:0000256" key="8">
    <source>
        <dbReference type="ARBA" id="ARBA00039866"/>
    </source>
</evidence>
<protein>
    <recommendedName>
        <fullName evidence="8">L-ornithine N(alpha)-acyltransferase</fullName>
        <ecNumber evidence="7">2.3.2.30</ecNumber>
    </recommendedName>
</protein>
<dbReference type="PANTHER" id="PTHR37323">
    <property type="entry name" value="GCN5-RELATED N-ACETYLTRANSFERASE"/>
    <property type="match status" value="1"/>
</dbReference>
<evidence type="ECO:0000256" key="7">
    <source>
        <dbReference type="ARBA" id="ARBA00039058"/>
    </source>
</evidence>
<comment type="function">
    <text evidence="9">Catalyzes the first step in the biosynthesis of ornithine lipids, which are phosphorus-free membrane lipids. Catalyzes the 3-hydroxyacyl-acyl carrier protein-dependent acylation of ornithine to form lyso-ornithine lipid (LOL).</text>
</comment>
<keyword evidence="12" id="KW-1185">Reference proteome</keyword>
<dbReference type="GO" id="GO:0006629">
    <property type="term" value="P:lipid metabolic process"/>
    <property type="evidence" value="ECO:0007669"/>
    <property type="project" value="UniProtKB-KW"/>
</dbReference>
<name>S9R2M3_9RHOB</name>
<keyword evidence="4" id="KW-0443">Lipid metabolism</keyword>
<dbReference type="STRING" id="1123069.ruthe_01033"/>
<dbReference type="HOGENOM" id="CLU_058962_0_0_5"/>
<keyword evidence="2" id="KW-0444">Lipid biosynthesis</keyword>
<evidence type="ECO:0000256" key="5">
    <source>
        <dbReference type="ARBA" id="ARBA00023315"/>
    </source>
</evidence>
<proteinExistence type="inferred from homology"/>
<evidence type="ECO:0000256" key="10">
    <source>
        <dbReference type="ARBA" id="ARBA00047785"/>
    </source>
</evidence>
<dbReference type="AlphaFoldDB" id="S9R2M3"/>
<evidence type="ECO:0000256" key="2">
    <source>
        <dbReference type="ARBA" id="ARBA00022516"/>
    </source>
</evidence>
<evidence type="ECO:0000256" key="4">
    <source>
        <dbReference type="ARBA" id="ARBA00023098"/>
    </source>
</evidence>
<comment type="catalytic activity">
    <reaction evidence="10">
        <text>a (3R)-hydroxyacyl-[ACP] + L-ornithine = a lyso-ornithine lipid + holo-[ACP] + H(+)</text>
        <dbReference type="Rhea" id="RHEA:20633"/>
        <dbReference type="Rhea" id="RHEA-COMP:9685"/>
        <dbReference type="Rhea" id="RHEA-COMP:9945"/>
        <dbReference type="ChEBI" id="CHEBI:15378"/>
        <dbReference type="ChEBI" id="CHEBI:46911"/>
        <dbReference type="ChEBI" id="CHEBI:64479"/>
        <dbReference type="ChEBI" id="CHEBI:78827"/>
        <dbReference type="ChEBI" id="CHEBI:138482"/>
        <dbReference type="EC" id="2.3.2.30"/>
    </reaction>
    <physiologicalReaction direction="left-to-right" evidence="10">
        <dbReference type="Rhea" id="RHEA:20634"/>
    </physiologicalReaction>
</comment>
<dbReference type="Proteomes" id="UP000015346">
    <property type="component" value="Unassembled WGS sequence"/>
</dbReference>
<comment type="pathway">
    <text evidence="1">Lipid metabolism.</text>
</comment>
<dbReference type="InterPro" id="IPR052351">
    <property type="entry name" value="Ornithine_N-alpha-AT"/>
</dbReference>
<keyword evidence="5" id="KW-0012">Acyltransferase</keyword>
<comment type="caution">
    <text evidence="11">The sequence shown here is derived from an EMBL/GenBank/DDBJ whole genome shotgun (WGS) entry which is preliminary data.</text>
</comment>